<evidence type="ECO:0000313" key="3">
    <source>
        <dbReference type="Proteomes" id="UP001596174"/>
    </source>
</evidence>
<name>A0ABW1FUV3_9ACTN</name>
<gene>
    <name evidence="2" type="ORF">ACFP3V_00830</name>
</gene>
<feature type="transmembrane region" description="Helical" evidence="1">
    <location>
        <begin position="913"/>
        <end position="934"/>
    </location>
</feature>
<dbReference type="SUPFAM" id="SSF82866">
    <property type="entry name" value="Multidrug efflux transporter AcrB transmembrane domain"/>
    <property type="match status" value="2"/>
</dbReference>
<feature type="transmembrane region" description="Helical" evidence="1">
    <location>
        <begin position="435"/>
        <end position="457"/>
    </location>
</feature>
<dbReference type="SUPFAM" id="SSF82693">
    <property type="entry name" value="Multidrug efflux transporter AcrB pore domain, PN1, PN2, PC1 and PC2 subdomains"/>
    <property type="match status" value="2"/>
</dbReference>
<dbReference type="Gene3D" id="3.30.70.1430">
    <property type="entry name" value="Multidrug efflux transporter AcrB pore domain"/>
    <property type="match status" value="2"/>
</dbReference>
<feature type="transmembrane region" description="Helical" evidence="1">
    <location>
        <begin position="371"/>
        <end position="390"/>
    </location>
</feature>
<feature type="transmembrane region" description="Helical" evidence="1">
    <location>
        <begin position="946"/>
        <end position="969"/>
    </location>
</feature>
<feature type="transmembrane region" description="Helical" evidence="1">
    <location>
        <begin position="402"/>
        <end position="423"/>
    </location>
</feature>
<feature type="transmembrane region" description="Helical" evidence="1">
    <location>
        <begin position="515"/>
        <end position="544"/>
    </location>
</feature>
<dbReference type="EMBL" id="JBHSQJ010000003">
    <property type="protein sequence ID" value="MFC5905770.1"/>
    <property type="molecule type" value="Genomic_DNA"/>
</dbReference>
<evidence type="ECO:0000256" key="1">
    <source>
        <dbReference type="SAM" id="Phobius"/>
    </source>
</evidence>
<dbReference type="Gene3D" id="3.30.70.1440">
    <property type="entry name" value="Multidrug efflux transporter AcrB pore domain"/>
    <property type="match status" value="1"/>
</dbReference>
<dbReference type="RefSeq" id="WP_380578531.1">
    <property type="nucleotide sequence ID" value="NZ_JBHSQJ010000003.1"/>
</dbReference>
<dbReference type="Pfam" id="PF00873">
    <property type="entry name" value="ACR_tran"/>
    <property type="match status" value="1"/>
</dbReference>
<dbReference type="PRINTS" id="PR00702">
    <property type="entry name" value="ACRIFLAVINRP"/>
</dbReference>
<feature type="transmembrane region" description="Helical" evidence="1">
    <location>
        <begin position="469"/>
        <end position="495"/>
    </location>
</feature>
<keyword evidence="1" id="KW-0472">Membrane</keyword>
<organism evidence="2 3">
    <name type="scientific">Streptacidiphilus monticola</name>
    <dbReference type="NCBI Taxonomy" id="2161674"/>
    <lineage>
        <taxon>Bacteria</taxon>
        <taxon>Bacillati</taxon>
        <taxon>Actinomycetota</taxon>
        <taxon>Actinomycetes</taxon>
        <taxon>Kitasatosporales</taxon>
        <taxon>Streptomycetaceae</taxon>
        <taxon>Streptacidiphilus</taxon>
    </lineage>
</organism>
<dbReference type="Proteomes" id="UP001596174">
    <property type="component" value="Unassembled WGS sequence"/>
</dbReference>
<reference evidence="3" key="1">
    <citation type="journal article" date="2019" name="Int. J. Syst. Evol. Microbiol.">
        <title>The Global Catalogue of Microorganisms (GCM) 10K type strain sequencing project: providing services to taxonomists for standard genome sequencing and annotation.</title>
        <authorList>
            <consortium name="The Broad Institute Genomics Platform"/>
            <consortium name="The Broad Institute Genome Sequencing Center for Infectious Disease"/>
            <person name="Wu L."/>
            <person name="Ma J."/>
        </authorList>
    </citation>
    <scope>NUCLEOTIDE SEQUENCE [LARGE SCALE GENOMIC DNA]</scope>
    <source>
        <strain evidence="3">JCM 4816</strain>
    </source>
</reference>
<dbReference type="InterPro" id="IPR027463">
    <property type="entry name" value="AcrB_DN_DC_subdom"/>
</dbReference>
<keyword evidence="1" id="KW-1133">Transmembrane helix</keyword>
<evidence type="ECO:0000313" key="2">
    <source>
        <dbReference type="EMBL" id="MFC5905770.1"/>
    </source>
</evidence>
<dbReference type="InterPro" id="IPR001036">
    <property type="entry name" value="Acrflvin-R"/>
</dbReference>
<feature type="transmembrane region" description="Helical" evidence="1">
    <location>
        <begin position="853"/>
        <end position="871"/>
    </location>
</feature>
<dbReference type="Gene3D" id="3.30.2090.10">
    <property type="entry name" value="Multidrug efflux transporter AcrB TolC docking domain, DN and DC subdomains"/>
    <property type="match status" value="2"/>
</dbReference>
<dbReference type="Gene3D" id="1.20.1640.10">
    <property type="entry name" value="Multidrug efflux transporter AcrB transmembrane domain"/>
    <property type="match status" value="2"/>
</dbReference>
<accession>A0ABW1FUV3</accession>
<protein>
    <submittedName>
        <fullName evidence="2">Efflux RND transporter permease subunit</fullName>
    </submittedName>
</protein>
<keyword evidence="3" id="KW-1185">Reference proteome</keyword>
<comment type="caution">
    <text evidence="2">The sequence shown here is derived from an EMBL/GenBank/DDBJ whole genome shotgun (WGS) entry which is preliminary data.</text>
</comment>
<feature type="transmembrane region" description="Helical" evidence="1">
    <location>
        <begin position="984"/>
        <end position="1005"/>
    </location>
</feature>
<keyword evidence="1" id="KW-0812">Transmembrane</keyword>
<dbReference type="PANTHER" id="PTHR32063">
    <property type="match status" value="1"/>
</dbReference>
<dbReference type="SUPFAM" id="SSF82714">
    <property type="entry name" value="Multidrug efflux transporter AcrB TolC docking domain, DN and DC subdomains"/>
    <property type="match status" value="2"/>
</dbReference>
<dbReference type="PANTHER" id="PTHR32063:SF4">
    <property type="entry name" value="SLR6043 PROTEIN"/>
    <property type="match status" value="1"/>
</dbReference>
<feature type="transmembrane region" description="Helical" evidence="1">
    <location>
        <begin position="347"/>
        <end position="364"/>
    </location>
</feature>
<sequence>MRWVISSSLRLAAAIVAAAVLLLAVGVGQLRHAAVDTLPEFLPPQVQVQTEALGLSAAEVEQLITVPMEDEFNGLAYLDHLTSQSIPGLSAIQLTFKPGTDVYKARQLVTERVAQGPAVVNVGTPPVMIQPLSAESRADMVALSSTKLSAIDLSTLARWRIRPRLLAVPGVANVTIWGQRDQQLQVLVDPARLQAKGVSLTQVINTAGDAMWTSPLTFVEASSPGSDGFIDTPNQRLSIQHILPIRTPADLEKVPIEETPAGSKLRLGDVTTVVTDHPALRGDAVVNGASGAGFLLVVEKSPGADTAAVDRGVRAAMAELAPGLSGVTVDTEAFRPASYLDDALTDLGWAALAAVVLLVLWFGVAWRSWRVAVIALFALAVPMVAAAWIQELRGSSFTALSAAGLLAGLAVVVDDAVSALAAVRNRADLPDALLAVRRPLGWALAVVLLAAVPLLLVGGDNGTLTRAAVFSYLLAVVAGSCTALTVTPALCWLLLRGEQPAHQPPPLARVAERAVTAAGGVLVRSTAGVVACCAVLALAALAIVPQFGPGGLLPDTQDRNLVVQWTAAPGTSLTAMRATAERAAAQLRTVPGVHDVNSTIGQALMGDQIVDVNSGQTWITIGSGADYGAARRGITRVLSGFPGLQHQLMTYAQLSLRQKQSDSRAVTVRLYGTDWGQLQAGAQQLRTTMDRVPGVHGASFALPVQAPTITIDTDVTKAAAVGLKPGDVRRTTAVLIAGIPVGSYYQQQQIFDVAVWSVPTARSNLDEIRNLMLDTPSGGHVALKDIATVSVTPAPVEIDHDDVSRYVDVTASVSGTDLDTALDRVRGAVSGVALPLGSHVRVLSGLETEQSDALKLVLASLACLVGIGLLLQAALRRAGRRSWTLAGVLLLSLPLSLSGGAVTALIAGRHLGAGTLIGFLPVFALAVRGGMLVLRTDNGDDAVSAARDAAFPVLATTVGVLLAVLPFAVRGSVAGTELLYPEALVTAGGAVTTAVVTLGLLPALVRRRRAAEPRTEAQEVVR</sequence>
<proteinExistence type="predicted"/>
<feature type="transmembrane region" description="Helical" evidence="1">
    <location>
        <begin position="883"/>
        <end position="907"/>
    </location>
</feature>
<dbReference type="Gene3D" id="3.30.70.1320">
    <property type="entry name" value="Multidrug efflux transporter AcrB pore domain like"/>
    <property type="match status" value="1"/>
</dbReference>